<gene>
    <name evidence="1" type="ORF">SAMN04488132_103358</name>
</gene>
<dbReference type="OrthoDB" id="9803040at2"/>
<dbReference type="AlphaFoldDB" id="A0A1T4MFA9"/>
<proteinExistence type="predicted"/>
<protein>
    <recommendedName>
        <fullName evidence="3">DUF2480 family protein</fullName>
    </recommendedName>
</protein>
<reference evidence="1 2" key="1">
    <citation type="submission" date="2017-02" db="EMBL/GenBank/DDBJ databases">
        <authorList>
            <person name="Peterson S.W."/>
        </authorList>
    </citation>
    <scope>NUCLEOTIDE SEQUENCE [LARGE SCALE GENOMIC DNA]</scope>
    <source>
        <strain evidence="1 2">DSM 22335</strain>
    </source>
</reference>
<evidence type="ECO:0008006" key="3">
    <source>
        <dbReference type="Google" id="ProtNLM"/>
    </source>
</evidence>
<dbReference type="EMBL" id="FUWH01000003">
    <property type="protein sequence ID" value="SJZ65555.1"/>
    <property type="molecule type" value="Genomic_DNA"/>
</dbReference>
<dbReference type="RefSeq" id="WP_078830829.1">
    <property type="nucleotide sequence ID" value="NZ_FUWH01000003.1"/>
</dbReference>
<evidence type="ECO:0000313" key="2">
    <source>
        <dbReference type="Proteomes" id="UP000190888"/>
    </source>
</evidence>
<evidence type="ECO:0000313" key="1">
    <source>
        <dbReference type="EMBL" id="SJZ65555.1"/>
    </source>
</evidence>
<sequence length="168" mass="18910">MSDLIVNKVAESGLISLDLETFYPKEEIKVFDLKDYLFMGLILKEKDFRAALLAQDWEPYKGKNVAITCTADAIIPMWAYMLVASYLEPLAVNIVFGNEEKLVSTILARNIDKVKAEEYTDKRVVVKGCGDIAIPESAYVEITAKLRPFAKSIMYGEPCSTVPIYKKK</sequence>
<dbReference type="Proteomes" id="UP000190888">
    <property type="component" value="Unassembled WGS sequence"/>
</dbReference>
<organism evidence="1 2">
    <name type="scientific">Sediminibacterium ginsengisoli</name>
    <dbReference type="NCBI Taxonomy" id="413434"/>
    <lineage>
        <taxon>Bacteria</taxon>
        <taxon>Pseudomonadati</taxon>
        <taxon>Bacteroidota</taxon>
        <taxon>Chitinophagia</taxon>
        <taxon>Chitinophagales</taxon>
        <taxon>Chitinophagaceae</taxon>
        <taxon>Sediminibacterium</taxon>
    </lineage>
</organism>
<accession>A0A1T4MFA9</accession>
<dbReference type="Pfam" id="PF10652">
    <property type="entry name" value="DUF2480"/>
    <property type="match status" value="1"/>
</dbReference>
<dbReference type="InterPro" id="IPR018914">
    <property type="entry name" value="DUF2480"/>
</dbReference>
<name>A0A1T4MFA9_9BACT</name>
<keyword evidence="2" id="KW-1185">Reference proteome</keyword>
<dbReference type="STRING" id="413434.SAMN04488132_103358"/>